<dbReference type="PANTHER" id="PTHR43774">
    <property type="entry name" value="PEPTIDE METHIONINE SULFOXIDE REDUCTASE"/>
    <property type="match status" value="1"/>
</dbReference>
<accession>A0A411EC53</accession>
<name>A0A411EC53_9FLAO</name>
<dbReference type="Pfam" id="PF01625">
    <property type="entry name" value="PMSR"/>
    <property type="match status" value="1"/>
</dbReference>
<dbReference type="SUPFAM" id="SSF55068">
    <property type="entry name" value="Peptide methionine sulfoxide reductase"/>
    <property type="match status" value="1"/>
</dbReference>
<comment type="catalytic activity">
    <reaction evidence="3">
        <text>L-methionyl-[protein] + [thioredoxin]-disulfide + H2O = L-methionyl-(S)-S-oxide-[protein] + [thioredoxin]-dithiol</text>
        <dbReference type="Rhea" id="RHEA:14217"/>
        <dbReference type="Rhea" id="RHEA-COMP:10698"/>
        <dbReference type="Rhea" id="RHEA-COMP:10700"/>
        <dbReference type="Rhea" id="RHEA-COMP:12313"/>
        <dbReference type="Rhea" id="RHEA-COMP:12315"/>
        <dbReference type="ChEBI" id="CHEBI:15377"/>
        <dbReference type="ChEBI" id="CHEBI:16044"/>
        <dbReference type="ChEBI" id="CHEBI:29950"/>
        <dbReference type="ChEBI" id="CHEBI:44120"/>
        <dbReference type="ChEBI" id="CHEBI:50058"/>
        <dbReference type="EC" id="1.8.4.11"/>
    </reaction>
</comment>
<evidence type="ECO:0000313" key="6">
    <source>
        <dbReference type="EMBL" id="QBA65312.1"/>
    </source>
</evidence>
<evidence type="ECO:0000256" key="2">
    <source>
        <dbReference type="ARBA" id="ARBA00023002"/>
    </source>
</evidence>
<reference evidence="6 7" key="1">
    <citation type="submission" date="2019-01" db="EMBL/GenBank/DDBJ databases">
        <title>Muriicola soli sp. nov., isolated from soil.</title>
        <authorList>
            <person name="Kang H.J."/>
            <person name="Kim S.B."/>
        </authorList>
    </citation>
    <scope>NUCLEOTIDE SEQUENCE [LARGE SCALE GENOMIC DNA]</scope>
    <source>
        <strain evidence="6 7">MMS17-SY002</strain>
    </source>
</reference>
<dbReference type="KEGG" id="mur:EQY75_12695"/>
<dbReference type="OrthoDB" id="4174719at2"/>
<dbReference type="EMBL" id="CP035544">
    <property type="protein sequence ID" value="QBA65312.1"/>
    <property type="molecule type" value="Genomic_DNA"/>
</dbReference>
<feature type="domain" description="Peptide methionine sulphoxide reductase MsrA" evidence="5">
    <location>
        <begin position="5"/>
        <end position="139"/>
    </location>
</feature>
<evidence type="ECO:0000259" key="5">
    <source>
        <dbReference type="Pfam" id="PF01625"/>
    </source>
</evidence>
<evidence type="ECO:0000313" key="7">
    <source>
        <dbReference type="Proteomes" id="UP000290889"/>
    </source>
</evidence>
<protein>
    <recommendedName>
        <fullName evidence="1">peptide-methionine (S)-S-oxide reductase</fullName>
        <ecNumber evidence="1">1.8.4.11</ecNumber>
    </recommendedName>
</protein>
<gene>
    <name evidence="6" type="ORF">EQY75_12695</name>
</gene>
<comment type="catalytic activity">
    <reaction evidence="4">
        <text>[thioredoxin]-disulfide + L-methionine + H2O = L-methionine (S)-S-oxide + [thioredoxin]-dithiol</text>
        <dbReference type="Rhea" id="RHEA:19993"/>
        <dbReference type="Rhea" id="RHEA-COMP:10698"/>
        <dbReference type="Rhea" id="RHEA-COMP:10700"/>
        <dbReference type="ChEBI" id="CHEBI:15377"/>
        <dbReference type="ChEBI" id="CHEBI:29950"/>
        <dbReference type="ChEBI" id="CHEBI:50058"/>
        <dbReference type="ChEBI" id="CHEBI:57844"/>
        <dbReference type="ChEBI" id="CHEBI:58772"/>
        <dbReference type="EC" id="1.8.4.11"/>
    </reaction>
</comment>
<dbReference type="PANTHER" id="PTHR43774:SF1">
    <property type="entry name" value="PEPTIDE METHIONINE SULFOXIDE REDUCTASE MSRA 2"/>
    <property type="match status" value="1"/>
</dbReference>
<organism evidence="6 7">
    <name type="scientific">Muriicola soli</name>
    <dbReference type="NCBI Taxonomy" id="2507538"/>
    <lineage>
        <taxon>Bacteria</taxon>
        <taxon>Pseudomonadati</taxon>
        <taxon>Bacteroidota</taxon>
        <taxon>Flavobacteriia</taxon>
        <taxon>Flavobacteriales</taxon>
        <taxon>Flavobacteriaceae</taxon>
        <taxon>Muriicola</taxon>
    </lineage>
</organism>
<evidence type="ECO:0000256" key="3">
    <source>
        <dbReference type="ARBA" id="ARBA00047806"/>
    </source>
</evidence>
<keyword evidence="7" id="KW-1185">Reference proteome</keyword>
<dbReference type="RefSeq" id="WP_129606424.1">
    <property type="nucleotide sequence ID" value="NZ_CP035544.1"/>
</dbReference>
<dbReference type="InterPro" id="IPR036509">
    <property type="entry name" value="Met_Sox_Rdtase_MsrA_sf"/>
</dbReference>
<sequence>MIQEIGLGGGCHWCTEAIFQGLKGVSEVRQGWISSREFPSFSEAILLCFDPSVISLSDLLRIHLQTHSATSAHQMRTKYRSAVYVFSKAQQAIVEKHLLELQTEYPEKLITRPLRFQDFKLNTETYLDYYRRDPEKPFCKNVIRPKLVKLKENFSEQLDPDKIPLTRSGESRVKFL</sequence>
<dbReference type="GO" id="GO:0008113">
    <property type="term" value="F:peptide-methionine (S)-S-oxide reductase activity"/>
    <property type="evidence" value="ECO:0007669"/>
    <property type="project" value="UniProtKB-EC"/>
</dbReference>
<dbReference type="AlphaFoldDB" id="A0A411EC53"/>
<keyword evidence="2" id="KW-0560">Oxidoreductase</keyword>
<dbReference type="Gene3D" id="3.30.1060.10">
    <property type="entry name" value="Peptide methionine sulphoxide reductase MsrA"/>
    <property type="match status" value="1"/>
</dbReference>
<proteinExistence type="predicted"/>
<dbReference type="InterPro" id="IPR002569">
    <property type="entry name" value="Met_Sox_Rdtase_MsrA_dom"/>
</dbReference>
<evidence type="ECO:0000256" key="1">
    <source>
        <dbReference type="ARBA" id="ARBA00012502"/>
    </source>
</evidence>
<dbReference type="Proteomes" id="UP000290889">
    <property type="component" value="Chromosome"/>
</dbReference>
<dbReference type="EC" id="1.8.4.11" evidence="1"/>
<evidence type="ECO:0000256" key="4">
    <source>
        <dbReference type="ARBA" id="ARBA00048782"/>
    </source>
</evidence>